<reference evidence="1" key="1">
    <citation type="submission" date="2018-11" db="EMBL/GenBank/DDBJ databases">
        <authorList>
            <consortium name="Pathogen Informatics"/>
        </authorList>
    </citation>
    <scope>NUCLEOTIDE SEQUENCE</scope>
</reference>
<dbReference type="EMBL" id="CAAALY010102916">
    <property type="protein sequence ID" value="VEL29415.1"/>
    <property type="molecule type" value="Genomic_DNA"/>
</dbReference>
<dbReference type="Proteomes" id="UP000784294">
    <property type="component" value="Unassembled WGS sequence"/>
</dbReference>
<organism evidence="1 2">
    <name type="scientific">Protopolystoma xenopodis</name>
    <dbReference type="NCBI Taxonomy" id="117903"/>
    <lineage>
        <taxon>Eukaryota</taxon>
        <taxon>Metazoa</taxon>
        <taxon>Spiralia</taxon>
        <taxon>Lophotrochozoa</taxon>
        <taxon>Platyhelminthes</taxon>
        <taxon>Monogenea</taxon>
        <taxon>Polyopisthocotylea</taxon>
        <taxon>Polystomatidea</taxon>
        <taxon>Polystomatidae</taxon>
        <taxon>Protopolystoma</taxon>
    </lineage>
</organism>
<evidence type="ECO:0000313" key="1">
    <source>
        <dbReference type="EMBL" id="VEL29415.1"/>
    </source>
</evidence>
<comment type="caution">
    <text evidence="1">The sequence shown here is derived from an EMBL/GenBank/DDBJ whole genome shotgun (WGS) entry which is preliminary data.</text>
</comment>
<gene>
    <name evidence="1" type="ORF">PXEA_LOCUS22855</name>
</gene>
<dbReference type="AlphaFoldDB" id="A0A3S5A6X6"/>
<name>A0A3S5A6X6_9PLAT</name>
<protein>
    <submittedName>
        <fullName evidence="1">Uncharacterized protein</fullName>
    </submittedName>
</protein>
<proteinExistence type="predicted"/>
<keyword evidence="2" id="KW-1185">Reference proteome</keyword>
<sequence>MVEGPESINLRHEHKKDGRDGSLALTVALANMTNGVGFEHCEEALLAERW</sequence>
<accession>A0A3S5A6X6</accession>
<evidence type="ECO:0000313" key="2">
    <source>
        <dbReference type="Proteomes" id="UP000784294"/>
    </source>
</evidence>